<dbReference type="AlphaFoldDB" id="A0A6J7EML5"/>
<dbReference type="EMBL" id="CAFBLQ010000207">
    <property type="protein sequence ID" value="CAB4882464.1"/>
    <property type="molecule type" value="Genomic_DNA"/>
</dbReference>
<gene>
    <name evidence="1" type="ORF">UFOPK3423_01485</name>
</gene>
<reference evidence="1" key="1">
    <citation type="submission" date="2020-05" db="EMBL/GenBank/DDBJ databases">
        <authorList>
            <person name="Chiriac C."/>
            <person name="Salcher M."/>
            <person name="Ghai R."/>
            <person name="Kavagutti S V."/>
        </authorList>
    </citation>
    <scope>NUCLEOTIDE SEQUENCE</scope>
</reference>
<proteinExistence type="predicted"/>
<name>A0A6J7EML5_9ZZZZ</name>
<sequence length="99" mass="10858">MLVSVELARQQLRHPAGMADRAVVGGDLRVLKQLAAGRVRQIAKSKQRHLGYAIGPQPVLQQRQWCRPHAPAAENRAMALLRGSEPLPKRAERPEAVAG</sequence>
<protein>
    <submittedName>
        <fullName evidence="1">Unannotated protein</fullName>
    </submittedName>
</protein>
<organism evidence="1">
    <name type="scientific">freshwater metagenome</name>
    <dbReference type="NCBI Taxonomy" id="449393"/>
    <lineage>
        <taxon>unclassified sequences</taxon>
        <taxon>metagenomes</taxon>
        <taxon>ecological metagenomes</taxon>
    </lineage>
</organism>
<evidence type="ECO:0000313" key="1">
    <source>
        <dbReference type="EMBL" id="CAB4882464.1"/>
    </source>
</evidence>
<accession>A0A6J7EML5</accession>